<gene>
    <name evidence="1" type="ORF">KSF_011570</name>
</gene>
<protein>
    <submittedName>
        <fullName evidence="1">Uncharacterized protein</fullName>
    </submittedName>
</protein>
<keyword evidence="2" id="KW-1185">Reference proteome</keyword>
<evidence type="ECO:0000313" key="1">
    <source>
        <dbReference type="EMBL" id="GHO91109.1"/>
    </source>
</evidence>
<dbReference type="AlphaFoldDB" id="A0A8J3I920"/>
<comment type="caution">
    <text evidence="1">The sequence shown here is derived from an EMBL/GenBank/DDBJ whole genome shotgun (WGS) entry which is preliminary data.</text>
</comment>
<reference evidence="1" key="1">
    <citation type="submission" date="2020-10" db="EMBL/GenBank/DDBJ databases">
        <title>Taxonomic study of unclassified bacteria belonging to the class Ktedonobacteria.</title>
        <authorList>
            <person name="Yabe S."/>
            <person name="Wang C.M."/>
            <person name="Zheng Y."/>
            <person name="Sakai Y."/>
            <person name="Cavaletti L."/>
            <person name="Monciardini P."/>
            <person name="Donadio S."/>
        </authorList>
    </citation>
    <scope>NUCLEOTIDE SEQUENCE</scope>
    <source>
        <strain evidence="1">ID150040</strain>
    </source>
</reference>
<sequence>MTPTGPDVRLVVATHPATSSSPAVGIERDGTIYELFVSTLPSPAFTASEVLDLYLHRGSFETVLADEDHEQDSDRWCSHTPNGQEFWQILCQWVWNLRLELGQHLSSSELRTMEFAGASVVESTPAVEPMPPEKPTPQIQYGSPQWAAPLSRGLSRLCFYPTTGWDAALPR</sequence>
<name>A0A8J3I920_9CHLR</name>
<evidence type="ECO:0000313" key="2">
    <source>
        <dbReference type="Proteomes" id="UP000597444"/>
    </source>
</evidence>
<accession>A0A8J3I920</accession>
<organism evidence="1 2">
    <name type="scientific">Reticulibacter mediterranei</name>
    <dbReference type="NCBI Taxonomy" id="2778369"/>
    <lineage>
        <taxon>Bacteria</taxon>
        <taxon>Bacillati</taxon>
        <taxon>Chloroflexota</taxon>
        <taxon>Ktedonobacteria</taxon>
        <taxon>Ktedonobacterales</taxon>
        <taxon>Reticulibacteraceae</taxon>
        <taxon>Reticulibacter</taxon>
    </lineage>
</organism>
<dbReference type="Proteomes" id="UP000597444">
    <property type="component" value="Unassembled WGS sequence"/>
</dbReference>
<dbReference type="EMBL" id="BNJK01000001">
    <property type="protein sequence ID" value="GHO91109.1"/>
    <property type="molecule type" value="Genomic_DNA"/>
</dbReference>
<proteinExistence type="predicted"/>